<gene>
    <name evidence="3" type="ORF">PBRA_005073</name>
</gene>
<dbReference type="AlphaFoldDB" id="A0A0G4IMS1"/>
<reference evidence="3 4" key="1">
    <citation type="submission" date="2015-02" db="EMBL/GenBank/DDBJ databases">
        <authorList>
            <person name="Chooi Y.-H."/>
        </authorList>
    </citation>
    <scope>NUCLEOTIDE SEQUENCE [LARGE SCALE GENOMIC DNA]</scope>
    <source>
        <strain evidence="3">E3</strain>
    </source>
</reference>
<evidence type="ECO:0000313" key="4">
    <source>
        <dbReference type="Proteomes" id="UP000039324"/>
    </source>
</evidence>
<protein>
    <submittedName>
        <fullName evidence="3">Uncharacterized protein</fullName>
    </submittedName>
</protein>
<organism evidence="3 4">
    <name type="scientific">Plasmodiophora brassicae</name>
    <name type="common">Clubroot disease agent</name>
    <dbReference type="NCBI Taxonomy" id="37360"/>
    <lineage>
        <taxon>Eukaryota</taxon>
        <taxon>Sar</taxon>
        <taxon>Rhizaria</taxon>
        <taxon>Endomyxa</taxon>
        <taxon>Phytomyxea</taxon>
        <taxon>Plasmodiophorida</taxon>
        <taxon>Plasmodiophoridae</taxon>
        <taxon>Plasmodiophora</taxon>
    </lineage>
</organism>
<dbReference type="EMBL" id="CDSF01000057">
    <property type="protein sequence ID" value="CEO96402.1"/>
    <property type="molecule type" value="Genomic_DNA"/>
</dbReference>
<proteinExistence type="predicted"/>
<keyword evidence="4" id="KW-1185">Reference proteome</keyword>
<feature type="signal peptide" evidence="2">
    <location>
        <begin position="1"/>
        <end position="19"/>
    </location>
</feature>
<name>A0A0G4IMS1_PLABS</name>
<evidence type="ECO:0000256" key="2">
    <source>
        <dbReference type="SAM" id="SignalP"/>
    </source>
</evidence>
<evidence type="ECO:0000313" key="3">
    <source>
        <dbReference type="EMBL" id="CEO96402.1"/>
    </source>
</evidence>
<evidence type="ECO:0000256" key="1">
    <source>
        <dbReference type="SAM" id="MobiDB-lite"/>
    </source>
</evidence>
<dbReference type="SUPFAM" id="SSF48403">
    <property type="entry name" value="Ankyrin repeat"/>
    <property type="match status" value="1"/>
</dbReference>
<dbReference type="InterPro" id="IPR036770">
    <property type="entry name" value="Ankyrin_rpt-contain_sf"/>
</dbReference>
<sequence length="772" mass="86074">MAACQLALAGLLLVHAVLGEPAYTYDRRCGFPLSARGHAPDISHRWLEPRQRDDLLLDTKQLWLTLFDPWVSPALLLEFFCLQRRRGHEHAIAEYAASCIHRGQIPLRAQIRLLENLFDVDVDVQYAVWQSTLYAVVHQWKLPGGYAMGIALRVATNVGSYERSHRERARDAFQFLVSVGAQFSNGLETLPHNLDVSSRRRRLITDNALEDDEDVTQAVFRLIDGTLPATDAFIARIALEYEVQCDDDVEVLTALVEHGLDINEVERGTGETCFTRAVYERRLRRALTMVMIGADFEEDDVGLWGTLDGTEIDDDGVDLLTTMVRFAIEPTKAFVDFFEAFSAPVTDDLLVLAGDHQMLLRCPGEWAHNVLVHMVTGSYCDGIDDVLPFIEPSQSVFDGVGETILRDFRLCRVDALDELSKISQMATPEALVVALEQTSDSGRTILHSSCMTLDIFKWVQERASMLWVKTALKTKVDGQSCLDLWLHEASLDQAIPLIHAYGQAVGAHENLQDASLYDVVAMACSEETLVTISGDRASLFALYSSATGPDHQSLHELLTSPRERTPSLLSNMDPYVIHRCLHVLLMEIAVGIVMSDEQSGKLFDALCAVEGGLLLHAQWPSDGWTPLHRAVAHPELHYLVPSIIHMAASSQYLLPALHVRDNNQGTFLDVAVKRLVTRSKLDLDDQPFKRLLCNISDALARTGVSSVLQQPSIDTIHHIGCGDVSPSPIVDVHDRPRSGNQSEVSDNRIGQVKRNRPPDDTCPWLRNVRPRL</sequence>
<dbReference type="Proteomes" id="UP000039324">
    <property type="component" value="Unassembled WGS sequence"/>
</dbReference>
<keyword evidence="2" id="KW-0732">Signal</keyword>
<feature type="region of interest" description="Disordered" evidence="1">
    <location>
        <begin position="730"/>
        <end position="762"/>
    </location>
</feature>
<accession>A0A0G4IMS1</accession>
<feature type="chain" id="PRO_5005193366" evidence="2">
    <location>
        <begin position="20"/>
        <end position="772"/>
    </location>
</feature>